<evidence type="ECO:0000256" key="7">
    <source>
        <dbReference type="PROSITE-ProRule" id="PRU01360"/>
    </source>
</evidence>
<comment type="subcellular location">
    <subcellularLocation>
        <location evidence="1 7">Cell outer membrane</location>
        <topology evidence="1 7">Multi-pass membrane protein</topology>
    </subcellularLocation>
</comment>
<evidence type="ECO:0000256" key="5">
    <source>
        <dbReference type="ARBA" id="ARBA00023136"/>
    </source>
</evidence>
<evidence type="ECO:0000256" key="1">
    <source>
        <dbReference type="ARBA" id="ARBA00004571"/>
    </source>
</evidence>
<comment type="similarity">
    <text evidence="7">Belongs to the TonB-dependent receptor family.</text>
</comment>
<dbReference type="Gene3D" id="2.40.170.20">
    <property type="entry name" value="TonB-dependent receptor, beta-barrel domain"/>
    <property type="match status" value="1"/>
</dbReference>
<evidence type="ECO:0000256" key="3">
    <source>
        <dbReference type="ARBA" id="ARBA00022452"/>
    </source>
</evidence>
<evidence type="ECO:0000259" key="8">
    <source>
        <dbReference type="Pfam" id="PF07715"/>
    </source>
</evidence>
<evidence type="ECO:0000256" key="2">
    <source>
        <dbReference type="ARBA" id="ARBA00022448"/>
    </source>
</evidence>
<name>A0ABV2T3H5_9BACT</name>
<keyword evidence="10" id="KW-1185">Reference proteome</keyword>
<dbReference type="Pfam" id="PF13715">
    <property type="entry name" value="CarbopepD_reg_2"/>
    <property type="match status" value="1"/>
</dbReference>
<protein>
    <submittedName>
        <fullName evidence="9">TonB-dependent receptor</fullName>
    </submittedName>
</protein>
<dbReference type="RefSeq" id="WP_354659801.1">
    <property type="nucleotide sequence ID" value="NZ_JBEXAC010000001.1"/>
</dbReference>
<gene>
    <name evidence="9" type="ORF">ABR189_07265</name>
</gene>
<keyword evidence="2 7" id="KW-0813">Transport</keyword>
<accession>A0ABV2T3H5</accession>
<comment type="caution">
    <text evidence="9">The sequence shown here is derived from an EMBL/GenBank/DDBJ whole genome shotgun (WGS) entry which is preliminary data.</text>
</comment>
<sequence length="1133" mass="126807">MRCVYLVTASTHYSFVKCRWRLMLLGLLLPVYWATAQITPPTTSPVKKKISLQFTNAKLRNVLREIEKQTRYSFAISSDILEAASPVTLRVKGAPLEQVLRSIFPPNKYVFEIKNGQIIVFPLNQAGDPIKTPVPAPPPKPVKWQITGTVTDGMVPLSGVSIREKGTTNGTSTNENGVFELGVIDGQAIIQVSLIGYETRELPVRDRKNMDITLRNDLKNLNELVVLGYDIQKKANLTGAISQIAGKRLQSRPVANVMAALQGTATGLQVTRNNGQPGKEGFNIQIRGLASATSNTPLVIVDGIANSLSMLNPNDIESISVLKDAAATSIYGAQAAGGVVLVTTRTASPGKLSLEYNTLVGVETPIHQPRLVPTYEAAQMANEAAGNAGQPLPWQPYEIDWMQQHPGRYAIDYDQPDYYKYYYNFHQLPLLTQKRSGIQTHNIAMKGGNEQHQFALSLGYFGRQGLFRIGPDNTSRMNARLHLNTRFSKHVSLESRLSFAQTNTLSPSTQTDGPRGLLRALYQSSGNAPIFVPGTDHYAYGSVPVYAILKDGGQRDEKQEFADAILTLRIDSLAKGLALRAIYSPQQQTYQDKLARKTIPLWNRVAPVFNAQFPNMLEQSRLIKKGSNIRLLADYDFHAGARSNFHLLGSYSLESFRHEQNTIAAQGVSNEELTTQYIHHPEYGTTAREVRYGSLQSYSAKLNYIFDNRYLVEVNANAARLYQMANTIGTVKSWQVFPSVSAGWRLNNERWFSNAFPVFDEFKLRGSWGQPGNIKGWSNTNDELLRIFVRNATPLTPFYNYLPIPLTSGWENITATNAGWDIAMFKGRFTLSADYFVKRHKNMPVPLLQSSVNGPAFAGFNDGEMKASGWELNLGWKSNTNKFSYWLNANISDSKNKVLRNDAAVKQYGLNLGLPGYAYASLFGYLADGYFQNASEVQQHAVQDPQTGPGDIRYQDINHDGKIDQADLVYLGSTDPRYTYGFDAGFNWKGLDFSIFFQGVGQRQLLADPRYSMPFTDGWQQPWDINRNYWQPGNPDALFPRLYQGGGQNLAPSSHWIMNGAYLRLKNLQLGYTLPAALLKKTPVSSVRVYFSGQDLWEISHMKIKYLDPEQLNYNGYEYPFFRSYTLGLNIVF</sequence>
<dbReference type="Gene3D" id="2.60.40.1120">
    <property type="entry name" value="Carboxypeptidase-like, regulatory domain"/>
    <property type="match status" value="1"/>
</dbReference>
<dbReference type="PROSITE" id="PS00018">
    <property type="entry name" value="EF_HAND_1"/>
    <property type="match status" value="1"/>
</dbReference>
<dbReference type="PROSITE" id="PS52016">
    <property type="entry name" value="TONB_DEPENDENT_REC_3"/>
    <property type="match status" value="1"/>
</dbReference>
<dbReference type="NCBIfam" id="TIGR04056">
    <property type="entry name" value="OMP_RagA_SusC"/>
    <property type="match status" value="1"/>
</dbReference>
<dbReference type="Gene3D" id="3.55.50.30">
    <property type="match status" value="1"/>
</dbReference>
<dbReference type="InterPro" id="IPR039426">
    <property type="entry name" value="TonB-dep_rcpt-like"/>
</dbReference>
<dbReference type="InterPro" id="IPR023997">
    <property type="entry name" value="TonB-dep_OMP_SusC/RagA_CS"/>
</dbReference>
<proteinExistence type="inferred from homology"/>
<reference evidence="9 10" key="1">
    <citation type="submission" date="2024-06" db="EMBL/GenBank/DDBJ databases">
        <title>Chitinophaga defluvii sp. nov., isolated from municipal sewage.</title>
        <authorList>
            <person name="Zhang L."/>
        </authorList>
    </citation>
    <scope>NUCLEOTIDE SEQUENCE [LARGE SCALE GENOMIC DNA]</scope>
    <source>
        <strain evidence="9 10">H8</strain>
    </source>
</reference>
<dbReference type="InterPro" id="IPR012910">
    <property type="entry name" value="Plug_dom"/>
</dbReference>
<organism evidence="9 10">
    <name type="scientific">Chitinophaga defluvii</name>
    <dbReference type="NCBI Taxonomy" id="3163343"/>
    <lineage>
        <taxon>Bacteria</taxon>
        <taxon>Pseudomonadati</taxon>
        <taxon>Bacteroidota</taxon>
        <taxon>Chitinophagia</taxon>
        <taxon>Chitinophagales</taxon>
        <taxon>Chitinophagaceae</taxon>
        <taxon>Chitinophaga</taxon>
    </lineage>
</organism>
<dbReference type="EMBL" id="JBEXAC010000001">
    <property type="protein sequence ID" value="MET6997162.1"/>
    <property type="molecule type" value="Genomic_DNA"/>
</dbReference>
<dbReference type="Gene3D" id="2.170.130.10">
    <property type="entry name" value="TonB-dependent receptor, plug domain"/>
    <property type="match status" value="1"/>
</dbReference>
<dbReference type="Proteomes" id="UP001549749">
    <property type="component" value="Unassembled WGS sequence"/>
</dbReference>
<dbReference type="InterPro" id="IPR018247">
    <property type="entry name" value="EF_Hand_1_Ca_BS"/>
</dbReference>
<dbReference type="Pfam" id="PF07715">
    <property type="entry name" value="Plug"/>
    <property type="match status" value="1"/>
</dbReference>
<feature type="domain" description="TonB-dependent receptor plug" evidence="8">
    <location>
        <begin position="234"/>
        <end position="339"/>
    </location>
</feature>
<dbReference type="InterPro" id="IPR036942">
    <property type="entry name" value="Beta-barrel_TonB_sf"/>
</dbReference>
<dbReference type="InterPro" id="IPR008969">
    <property type="entry name" value="CarboxyPept-like_regulatory"/>
</dbReference>
<keyword evidence="3 7" id="KW-1134">Transmembrane beta strand</keyword>
<dbReference type="SUPFAM" id="SSF49464">
    <property type="entry name" value="Carboxypeptidase regulatory domain-like"/>
    <property type="match status" value="1"/>
</dbReference>
<keyword evidence="6 7" id="KW-0998">Cell outer membrane</keyword>
<dbReference type="NCBIfam" id="TIGR04057">
    <property type="entry name" value="SusC_RagA_signa"/>
    <property type="match status" value="1"/>
</dbReference>
<keyword evidence="4 7" id="KW-0812">Transmembrane</keyword>
<evidence type="ECO:0000256" key="4">
    <source>
        <dbReference type="ARBA" id="ARBA00022692"/>
    </source>
</evidence>
<evidence type="ECO:0000313" key="9">
    <source>
        <dbReference type="EMBL" id="MET6997162.1"/>
    </source>
</evidence>
<dbReference type="SUPFAM" id="SSF56935">
    <property type="entry name" value="Porins"/>
    <property type="match status" value="1"/>
</dbReference>
<dbReference type="InterPro" id="IPR023996">
    <property type="entry name" value="TonB-dep_OMP_SusC/RagA"/>
</dbReference>
<evidence type="ECO:0000313" key="10">
    <source>
        <dbReference type="Proteomes" id="UP001549749"/>
    </source>
</evidence>
<keyword evidence="5 7" id="KW-0472">Membrane</keyword>
<evidence type="ECO:0000256" key="6">
    <source>
        <dbReference type="ARBA" id="ARBA00023237"/>
    </source>
</evidence>
<dbReference type="InterPro" id="IPR037066">
    <property type="entry name" value="Plug_dom_sf"/>
</dbReference>
<keyword evidence="9" id="KW-0675">Receptor</keyword>